<evidence type="ECO:0000256" key="2">
    <source>
        <dbReference type="ARBA" id="ARBA00004648"/>
    </source>
</evidence>
<sequence length="287" mass="33274">MRIAHIIIAHTNPNQLSRLINRLQHPEADFYLHIDLKVDIAAFKSLLDIPNVTFIKNRINCNWGGNSLFIGIISALKEVLSLNQNHDYINLLSGQDYPLVPPGEFHDYLKKNAGTSFISYETAADSAWLKEALHRYEKYHLTDLNFKWKYTLQKIMNAVLPLRKFPIKGQFYGGNKATWWTVTTAAARYVVEQLQQSERLTRSLKYSWGTDEFVFSSLLMNSPFKDQVLNNNLRYIDWSEGKVNPKLLRIADFESLKQSEMMFARKFDMLKDGEILDKIDSDCLGWS</sequence>
<evidence type="ECO:0000256" key="7">
    <source>
        <dbReference type="ARBA" id="ARBA00022824"/>
    </source>
</evidence>
<keyword evidence="5" id="KW-0812">Transmembrane</keyword>
<dbReference type="GO" id="GO:0030158">
    <property type="term" value="F:protein xylosyltransferase activity"/>
    <property type="evidence" value="ECO:0007669"/>
    <property type="project" value="InterPro"/>
</dbReference>
<dbReference type="PANTHER" id="PTHR46025">
    <property type="entry name" value="XYLOSYLTRANSFERASE OXT"/>
    <property type="match status" value="1"/>
</dbReference>
<evidence type="ECO:0000256" key="13">
    <source>
        <dbReference type="ARBA" id="ARBA00023180"/>
    </source>
</evidence>
<keyword evidence="11" id="KW-0472">Membrane</keyword>
<dbReference type="GO" id="GO:0016020">
    <property type="term" value="C:membrane"/>
    <property type="evidence" value="ECO:0007669"/>
    <property type="project" value="InterPro"/>
</dbReference>
<evidence type="ECO:0000256" key="9">
    <source>
        <dbReference type="ARBA" id="ARBA00022989"/>
    </source>
</evidence>
<evidence type="ECO:0000256" key="6">
    <source>
        <dbReference type="ARBA" id="ARBA00022723"/>
    </source>
</evidence>
<accession>A0A1M4WTC4</accession>
<gene>
    <name evidence="15" type="ORF">SAMN04488522_1011375</name>
</gene>
<keyword evidence="6" id="KW-0479">Metal-binding</keyword>
<dbReference type="Proteomes" id="UP000184287">
    <property type="component" value="Unassembled WGS sequence"/>
</dbReference>
<keyword evidence="12" id="KW-1015">Disulfide bond</keyword>
<keyword evidence="3" id="KW-0328">Glycosyltransferase</keyword>
<evidence type="ECO:0000313" key="15">
    <source>
        <dbReference type="EMBL" id="SHE84407.1"/>
    </source>
</evidence>
<dbReference type="STRING" id="288992.SAMN04488522_1011375"/>
<name>A0A1M4WTC4_9SPHI</name>
<evidence type="ECO:0000256" key="12">
    <source>
        <dbReference type="ARBA" id="ARBA00023157"/>
    </source>
</evidence>
<evidence type="ECO:0000256" key="3">
    <source>
        <dbReference type="ARBA" id="ARBA00022676"/>
    </source>
</evidence>
<dbReference type="GO" id="GO:0050650">
    <property type="term" value="P:chondroitin sulfate proteoglycan biosynthetic process"/>
    <property type="evidence" value="ECO:0007669"/>
    <property type="project" value="TreeGrafter"/>
</dbReference>
<organism evidence="15 16">
    <name type="scientific">Pedobacter caeni</name>
    <dbReference type="NCBI Taxonomy" id="288992"/>
    <lineage>
        <taxon>Bacteria</taxon>
        <taxon>Pseudomonadati</taxon>
        <taxon>Bacteroidota</taxon>
        <taxon>Sphingobacteriia</taxon>
        <taxon>Sphingobacteriales</taxon>
        <taxon>Sphingobacteriaceae</taxon>
        <taxon>Pedobacter</taxon>
    </lineage>
</organism>
<dbReference type="GO" id="GO:0046872">
    <property type="term" value="F:metal ion binding"/>
    <property type="evidence" value="ECO:0007669"/>
    <property type="project" value="UniProtKB-KW"/>
</dbReference>
<proteinExistence type="predicted"/>
<keyword evidence="7" id="KW-0256">Endoplasmic reticulum</keyword>
<keyword evidence="13" id="KW-0325">Glycoprotein</keyword>
<dbReference type="AlphaFoldDB" id="A0A1M4WTC4"/>
<dbReference type="RefSeq" id="WP_073228996.1">
    <property type="nucleotide sequence ID" value="NZ_FQUQ01000001.1"/>
</dbReference>
<keyword evidence="8" id="KW-0735">Signal-anchor</keyword>
<evidence type="ECO:0000256" key="5">
    <source>
        <dbReference type="ARBA" id="ARBA00022692"/>
    </source>
</evidence>
<reference evidence="16" key="1">
    <citation type="submission" date="2016-11" db="EMBL/GenBank/DDBJ databases">
        <authorList>
            <person name="Varghese N."/>
            <person name="Submissions S."/>
        </authorList>
    </citation>
    <scope>NUCLEOTIDE SEQUENCE [LARGE SCALE GENOMIC DNA]</scope>
    <source>
        <strain evidence="16">DSM 16990</strain>
    </source>
</reference>
<keyword evidence="4" id="KW-0808">Transferase</keyword>
<evidence type="ECO:0000256" key="10">
    <source>
        <dbReference type="ARBA" id="ARBA00023034"/>
    </source>
</evidence>
<dbReference type="InterPro" id="IPR003406">
    <property type="entry name" value="Glyco_trans_14"/>
</dbReference>
<evidence type="ECO:0000256" key="8">
    <source>
        <dbReference type="ARBA" id="ARBA00022968"/>
    </source>
</evidence>
<dbReference type="OrthoDB" id="7943907at2"/>
<dbReference type="PANTHER" id="PTHR46025:SF3">
    <property type="entry name" value="XYLOSYLTRANSFERASE OXT"/>
    <property type="match status" value="1"/>
</dbReference>
<evidence type="ECO:0000313" key="16">
    <source>
        <dbReference type="Proteomes" id="UP000184287"/>
    </source>
</evidence>
<keyword evidence="16" id="KW-1185">Reference proteome</keyword>
<keyword evidence="10" id="KW-0333">Golgi apparatus</keyword>
<dbReference type="EMBL" id="FQUQ01000001">
    <property type="protein sequence ID" value="SHE84407.1"/>
    <property type="molecule type" value="Genomic_DNA"/>
</dbReference>
<dbReference type="GO" id="GO:0015012">
    <property type="term" value="P:heparan sulfate proteoglycan biosynthetic process"/>
    <property type="evidence" value="ECO:0007669"/>
    <property type="project" value="TreeGrafter"/>
</dbReference>
<protein>
    <recommendedName>
        <fullName evidence="14">Peptide O-xylosyltransferase</fullName>
    </recommendedName>
</protein>
<dbReference type="InterPro" id="IPR043538">
    <property type="entry name" value="XYLT"/>
</dbReference>
<evidence type="ECO:0000256" key="4">
    <source>
        <dbReference type="ARBA" id="ARBA00022679"/>
    </source>
</evidence>
<keyword evidence="9" id="KW-1133">Transmembrane helix</keyword>
<evidence type="ECO:0000256" key="1">
    <source>
        <dbReference type="ARBA" id="ARBA00004323"/>
    </source>
</evidence>
<evidence type="ECO:0000256" key="14">
    <source>
        <dbReference type="ARBA" id="ARBA00042865"/>
    </source>
</evidence>
<dbReference type="Pfam" id="PF02485">
    <property type="entry name" value="Branch"/>
    <property type="match status" value="1"/>
</dbReference>
<comment type="subcellular location">
    <subcellularLocation>
        <location evidence="2">Endoplasmic reticulum membrane</location>
        <topology evidence="2">Single-pass type II membrane protein</topology>
    </subcellularLocation>
    <subcellularLocation>
        <location evidence="1">Golgi apparatus membrane</location>
        <topology evidence="1">Single-pass type II membrane protein</topology>
    </subcellularLocation>
</comment>
<evidence type="ECO:0000256" key="11">
    <source>
        <dbReference type="ARBA" id="ARBA00023136"/>
    </source>
</evidence>